<dbReference type="EMBL" id="CP042433">
    <property type="protein sequence ID" value="QEC56792.1"/>
    <property type="molecule type" value="Genomic_DNA"/>
</dbReference>
<dbReference type="OrthoDB" id="7871924at2"/>
<protein>
    <submittedName>
        <fullName evidence="1">Uncharacterized protein</fullName>
    </submittedName>
</protein>
<name>A0A5B8UK60_9BACT</name>
<organism evidence="1 2">
    <name type="scientific">Flavisolibacter ginsenosidimutans</name>
    <dbReference type="NCBI Taxonomy" id="661481"/>
    <lineage>
        <taxon>Bacteria</taxon>
        <taxon>Pseudomonadati</taxon>
        <taxon>Bacteroidota</taxon>
        <taxon>Chitinophagia</taxon>
        <taxon>Chitinophagales</taxon>
        <taxon>Chitinophagaceae</taxon>
        <taxon>Flavisolibacter</taxon>
    </lineage>
</organism>
<gene>
    <name evidence="1" type="ORF">FSB75_13090</name>
</gene>
<dbReference type="AlphaFoldDB" id="A0A5B8UK60"/>
<dbReference type="KEGG" id="fgg:FSB75_13090"/>
<evidence type="ECO:0000313" key="1">
    <source>
        <dbReference type="EMBL" id="QEC56792.1"/>
    </source>
</evidence>
<keyword evidence="2" id="KW-1185">Reference proteome</keyword>
<accession>A0A5B8UK60</accession>
<sequence>MRIKSELNKKVRILAVGGNAMTRNFIYTFLALILLFSCSTHSSSTEENKREQKIKMSSTVLKIIPTNPSYVPGKKQQENANFFLTKLYKDKQIDFITTDTIKFIDQGENFNSVSCNLCGRNIEIEKWQNAMDEAYQKHFTNLEFVTPCCHRKTSLNDLTYHSAAGFSKFTMTITDPQDEIKEKDLIELRQIVGTPLKIIWAHY</sequence>
<reference evidence="1 2" key="1">
    <citation type="journal article" date="2015" name="Int. J. Syst. Evol. Microbiol.">
        <title>Flavisolibacter ginsenosidimutans sp. nov., with ginsenoside-converting activity isolated from soil used for cultivating ginseng.</title>
        <authorList>
            <person name="Zhao Y."/>
            <person name="Liu Q."/>
            <person name="Kang M.S."/>
            <person name="Jin F."/>
            <person name="Yu H."/>
            <person name="Im W.T."/>
        </authorList>
    </citation>
    <scope>NUCLEOTIDE SEQUENCE [LARGE SCALE GENOMIC DNA]</scope>
    <source>
        <strain evidence="1 2">Gsoil 636</strain>
    </source>
</reference>
<proteinExistence type="predicted"/>
<dbReference type="Proteomes" id="UP000321204">
    <property type="component" value="Chromosome"/>
</dbReference>
<evidence type="ECO:0000313" key="2">
    <source>
        <dbReference type="Proteomes" id="UP000321204"/>
    </source>
</evidence>
<dbReference type="RefSeq" id="WP_146788238.1">
    <property type="nucleotide sequence ID" value="NZ_BAABIO010000003.1"/>
</dbReference>